<name>A0A9P6UUL0_9FUNG</name>
<comment type="caution">
    <text evidence="11">The sequence shown here is derived from an EMBL/GenBank/DDBJ whole genome shotgun (WGS) entry which is preliminary data.</text>
</comment>
<comment type="subunit">
    <text evidence="3">Monomer.</text>
</comment>
<dbReference type="GO" id="GO:0006950">
    <property type="term" value="P:response to stress"/>
    <property type="evidence" value="ECO:0007669"/>
    <property type="project" value="UniProtKB-ARBA"/>
</dbReference>
<dbReference type="AlphaFoldDB" id="A0A9P6UUL0"/>
<dbReference type="PANTHER" id="PTHR11579">
    <property type="entry name" value="PROTEIN-L-ISOASPARTATE O-METHYLTRANSFERASE"/>
    <property type="match status" value="1"/>
</dbReference>
<reference evidence="11" key="1">
    <citation type="journal article" date="2020" name="Fungal Divers.">
        <title>Resolving the Mortierellaceae phylogeny through synthesis of multi-gene phylogenetics and phylogenomics.</title>
        <authorList>
            <person name="Vandepol N."/>
            <person name="Liber J."/>
            <person name="Desiro A."/>
            <person name="Na H."/>
            <person name="Kennedy M."/>
            <person name="Barry K."/>
            <person name="Grigoriev I.V."/>
            <person name="Miller A.N."/>
            <person name="O'Donnell K."/>
            <person name="Stajich J.E."/>
            <person name="Bonito G."/>
        </authorList>
    </citation>
    <scope>NUCLEOTIDE SEQUENCE</scope>
    <source>
        <strain evidence="11">REB-010B</strain>
    </source>
</reference>
<dbReference type="CDD" id="cd02440">
    <property type="entry name" value="AdoMet_MTases"/>
    <property type="match status" value="1"/>
</dbReference>
<accession>A0A9P6UUL0</accession>
<keyword evidence="12" id="KW-1185">Reference proteome</keyword>
<evidence type="ECO:0000256" key="10">
    <source>
        <dbReference type="RuleBase" id="RU003802"/>
    </source>
</evidence>
<dbReference type="EC" id="2.1.1.77" evidence="10"/>
<keyword evidence="6 10" id="KW-0808">Transferase</keyword>
<comment type="catalytic activity">
    <reaction evidence="8">
        <text>[protein]-L-isoaspartate + S-adenosyl-L-methionine = [protein]-L-isoaspartate alpha-methyl ester + S-adenosyl-L-homocysteine</text>
        <dbReference type="Rhea" id="RHEA:12705"/>
        <dbReference type="Rhea" id="RHEA-COMP:12143"/>
        <dbReference type="Rhea" id="RHEA-COMP:12144"/>
        <dbReference type="ChEBI" id="CHEBI:57856"/>
        <dbReference type="ChEBI" id="CHEBI:59789"/>
        <dbReference type="ChEBI" id="CHEBI:90596"/>
        <dbReference type="ChEBI" id="CHEBI:90598"/>
        <dbReference type="EC" id="2.1.1.77"/>
    </reaction>
    <physiologicalReaction direction="left-to-right" evidence="8">
        <dbReference type="Rhea" id="RHEA:12706"/>
    </physiologicalReaction>
</comment>
<dbReference type="InterPro" id="IPR029063">
    <property type="entry name" value="SAM-dependent_MTases_sf"/>
</dbReference>
<sequence>MAWRCSGLSNADLVNRLVQAKLVHTEAVKQAMLAVDRGHFSKYKPYEDAPQTIGYNSTISAPHMHAAALESLSPFLFPGAKVLDVGSGSGYLTACMAEMVGPQGRVVGVEHIPELVVKSEENTKKGHLDFMEEKRLAFYTADGRTGYRQDAPYDCIHVGAAADSMHEELVDQLKAPGRMFIPVDEGLGQAIYVVDKDEHGRVTKKKTMDVWQMRGSIIWLLDSKHQKNIKDDACGNYCRATHSSIVANFHKYLPL</sequence>
<evidence type="ECO:0000256" key="3">
    <source>
        <dbReference type="ARBA" id="ARBA00011245"/>
    </source>
</evidence>
<comment type="function">
    <text evidence="9">Initiates the repair of damaged proteins by catalyzing methyl esterification of L-isoaspartyl and D-aspartyl residues produced by spontaneous isomerization and racemization of L-aspartyl and L-asparaginyl residues in aging peptides and proteins.</text>
</comment>
<evidence type="ECO:0000256" key="7">
    <source>
        <dbReference type="ARBA" id="ARBA00022691"/>
    </source>
</evidence>
<dbReference type="SUPFAM" id="SSF53335">
    <property type="entry name" value="S-adenosyl-L-methionine-dependent methyltransferases"/>
    <property type="match status" value="1"/>
</dbReference>
<dbReference type="FunFam" id="3.40.50.150:FF:000235">
    <property type="entry name" value="Protein-L-isoaspartate O-methyltransferase"/>
    <property type="match status" value="1"/>
</dbReference>
<evidence type="ECO:0000256" key="5">
    <source>
        <dbReference type="ARBA" id="ARBA00022603"/>
    </source>
</evidence>
<dbReference type="GO" id="GO:0004719">
    <property type="term" value="F:protein-L-isoaspartate (D-aspartate) O-methyltransferase activity"/>
    <property type="evidence" value="ECO:0007669"/>
    <property type="project" value="UniProtKB-UniRule"/>
</dbReference>
<evidence type="ECO:0000313" key="12">
    <source>
        <dbReference type="Proteomes" id="UP000738325"/>
    </source>
</evidence>
<evidence type="ECO:0000256" key="1">
    <source>
        <dbReference type="ARBA" id="ARBA00004514"/>
    </source>
</evidence>
<dbReference type="GO" id="GO:0005829">
    <property type="term" value="C:cytosol"/>
    <property type="evidence" value="ECO:0007669"/>
    <property type="project" value="UniProtKB-SubCell"/>
</dbReference>
<proteinExistence type="inferred from homology"/>
<evidence type="ECO:0000256" key="2">
    <source>
        <dbReference type="ARBA" id="ARBA00005369"/>
    </source>
</evidence>
<keyword evidence="5 10" id="KW-0489">Methyltransferase</keyword>
<dbReference type="Pfam" id="PF01135">
    <property type="entry name" value="PCMT"/>
    <property type="match status" value="1"/>
</dbReference>
<keyword evidence="7 10" id="KW-0949">S-adenosyl-L-methionine</keyword>
<dbReference type="PANTHER" id="PTHR11579:SF0">
    <property type="entry name" value="PROTEIN-L-ISOASPARTATE(D-ASPARTATE) O-METHYLTRANSFERASE"/>
    <property type="match status" value="1"/>
</dbReference>
<dbReference type="Gene3D" id="3.40.50.150">
    <property type="entry name" value="Vaccinia Virus protein VP39"/>
    <property type="match status" value="1"/>
</dbReference>
<organism evidence="11 12">
    <name type="scientific">Dissophora globulifera</name>
    <dbReference type="NCBI Taxonomy" id="979702"/>
    <lineage>
        <taxon>Eukaryota</taxon>
        <taxon>Fungi</taxon>
        <taxon>Fungi incertae sedis</taxon>
        <taxon>Mucoromycota</taxon>
        <taxon>Mortierellomycotina</taxon>
        <taxon>Mortierellomycetes</taxon>
        <taxon>Mortierellales</taxon>
        <taxon>Mortierellaceae</taxon>
        <taxon>Dissophora</taxon>
    </lineage>
</organism>
<evidence type="ECO:0000256" key="9">
    <source>
        <dbReference type="ARBA" id="ARBA00054057"/>
    </source>
</evidence>
<comment type="subcellular location">
    <subcellularLocation>
        <location evidence="1">Cytoplasm</location>
        <location evidence="1">Cytosol</location>
    </subcellularLocation>
</comment>
<evidence type="ECO:0000256" key="6">
    <source>
        <dbReference type="ARBA" id="ARBA00022679"/>
    </source>
</evidence>
<dbReference type="InterPro" id="IPR000682">
    <property type="entry name" value="PCMT"/>
</dbReference>
<comment type="similarity">
    <text evidence="2 10">Belongs to the methyltransferase superfamily. L-isoaspartyl/D-aspartyl protein methyltransferase family.</text>
</comment>
<dbReference type="GO" id="GO:0032259">
    <property type="term" value="P:methylation"/>
    <property type="evidence" value="ECO:0007669"/>
    <property type="project" value="UniProtKB-KW"/>
</dbReference>
<dbReference type="OrthoDB" id="73890at2759"/>
<dbReference type="Proteomes" id="UP000738325">
    <property type="component" value="Unassembled WGS sequence"/>
</dbReference>
<gene>
    <name evidence="11" type="ORF">BGZ99_004534</name>
</gene>
<dbReference type="PROSITE" id="PS01279">
    <property type="entry name" value="PCMT"/>
    <property type="match status" value="1"/>
</dbReference>
<dbReference type="EMBL" id="JAAAIP010000285">
    <property type="protein sequence ID" value="KAG0320376.1"/>
    <property type="molecule type" value="Genomic_DNA"/>
</dbReference>
<evidence type="ECO:0000313" key="11">
    <source>
        <dbReference type="EMBL" id="KAG0320376.1"/>
    </source>
</evidence>
<dbReference type="NCBIfam" id="TIGR00080">
    <property type="entry name" value="pimt"/>
    <property type="match status" value="1"/>
</dbReference>
<protein>
    <recommendedName>
        <fullName evidence="10">Protein-L-isoaspartate O-methyltransferase</fullName>
        <ecNumber evidence="10">2.1.1.77</ecNumber>
    </recommendedName>
</protein>
<evidence type="ECO:0000256" key="4">
    <source>
        <dbReference type="ARBA" id="ARBA00022490"/>
    </source>
</evidence>
<keyword evidence="4" id="KW-0963">Cytoplasm</keyword>
<evidence type="ECO:0000256" key="8">
    <source>
        <dbReference type="ARBA" id="ARBA00035815"/>
    </source>
</evidence>